<dbReference type="CDD" id="cd09917">
    <property type="entry name" value="F-box_SF"/>
    <property type="match status" value="1"/>
</dbReference>
<evidence type="ECO:0000313" key="3">
    <source>
        <dbReference type="EMBL" id="KAF3055402.1"/>
    </source>
</evidence>
<dbReference type="SMART" id="SM00256">
    <property type="entry name" value="FBOX"/>
    <property type="match status" value="1"/>
</dbReference>
<evidence type="ECO:0000313" key="4">
    <source>
        <dbReference type="Proteomes" id="UP000801864"/>
    </source>
</evidence>
<keyword evidence="4" id="KW-1185">Reference proteome</keyword>
<name>A0A9P4X2P0_9HYPO</name>
<protein>
    <recommendedName>
        <fullName evidence="2">F-box domain-containing protein</fullName>
    </recommendedName>
</protein>
<evidence type="ECO:0000256" key="1">
    <source>
        <dbReference type="SAM" id="MobiDB-lite"/>
    </source>
</evidence>
<dbReference type="EMBL" id="QLNT01000037">
    <property type="protein sequence ID" value="KAF3055402.1"/>
    <property type="molecule type" value="Genomic_DNA"/>
</dbReference>
<dbReference type="Proteomes" id="UP000801864">
    <property type="component" value="Unassembled WGS sequence"/>
</dbReference>
<dbReference type="AlphaFoldDB" id="A0A9P4X2P0"/>
<dbReference type="InterPro" id="IPR036047">
    <property type="entry name" value="F-box-like_dom_sf"/>
</dbReference>
<dbReference type="SUPFAM" id="SSF81383">
    <property type="entry name" value="F-box domain"/>
    <property type="match status" value="1"/>
</dbReference>
<evidence type="ECO:0000259" key="2">
    <source>
        <dbReference type="PROSITE" id="PS50181"/>
    </source>
</evidence>
<proteinExistence type="predicted"/>
<feature type="region of interest" description="Disordered" evidence="1">
    <location>
        <begin position="1"/>
        <end position="21"/>
    </location>
</feature>
<feature type="domain" description="F-box" evidence="2">
    <location>
        <begin position="67"/>
        <end position="114"/>
    </location>
</feature>
<reference evidence="3 4" key="1">
    <citation type="submission" date="2018-06" db="EMBL/GenBank/DDBJ databases">
        <title>Genome analysis of cellulolytic fungus Trichoderma lentiforme CFAM-422.</title>
        <authorList>
            <person name="Steindorff A.S."/>
            <person name="Formighieri E.F."/>
            <person name="Midorikawa G.E.O."/>
            <person name="Tamietti M.S."/>
            <person name="Ramos E.Z."/>
            <person name="Silva A.S."/>
            <person name="Bon E.P.S."/>
            <person name="Mendes T.D."/>
            <person name="Damaso M.C.T."/>
            <person name="Favaro L.C.L."/>
        </authorList>
    </citation>
    <scope>NUCLEOTIDE SEQUENCE [LARGE SCALE GENOMIC DNA]</scope>
    <source>
        <strain evidence="3 4">CFAM-422</strain>
    </source>
</reference>
<sequence>MGSSSSREAPAPAPNYPKQQYYDDGLFSQAAMARRADKIRQMFPIATTADDASSPVDYTAFTSSDSPALFPALPPELIENVVSRLDNRSIKSLRLTCRRFGSIALRINRVFLSANLLNIQVFRSIADHDFYRQGITEIIYDDALFYRSFDDQCAESNEWSSLSYPFLELSIDKNWFYTERDDHISELKNRQLTDRPGRPENVIRALQARSELSFSESWAYYQDLLSQQDEVFASGADADALRYGLRRFPALQRVTITPAAHGWLFTPLYETPMIRAFPYGFNYPIPRGWPTRRAGEATKFDKPWEDSKTKWRGYCLVTEILAQERQHHRVSELFIDAHYLHTGVNCQLFQQRCQEYLNFLSILQQPNFKKLQLSLNVDGQERFWLAFRSGLLRNALAEASHLEHFSMETNWDANYYRAETPPPALRSFLPLDHWTGLRHFRLWNFPVVLADLIAALSQLTGLQSLELGFLSLYPASNFELLNEMRDSLRWHEWLTPPRVDYAVPIPGENTQGRAIWLREAVTNFLYYGDTNPFDTATGKVARGADIVRDAYDPTYEMPYD</sequence>
<comment type="caution">
    <text evidence="3">The sequence shown here is derived from an EMBL/GenBank/DDBJ whole genome shotgun (WGS) entry which is preliminary data.</text>
</comment>
<gene>
    <name evidence="3" type="ORF">CFAM422_013149</name>
</gene>
<dbReference type="PROSITE" id="PS50181">
    <property type="entry name" value="FBOX"/>
    <property type="match status" value="1"/>
</dbReference>
<accession>A0A9P4X2P0</accession>
<dbReference type="Pfam" id="PF00646">
    <property type="entry name" value="F-box"/>
    <property type="match status" value="1"/>
</dbReference>
<dbReference type="InterPro" id="IPR001810">
    <property type="entry name" value="F-box_dom"/>
</dbReference>
<organism evidence="3 4">
    <name type="scientific">Trichoderma lentiforme</name>
    <dbReference type="NCBI Taxonomy" id="1567552"/>
    <lineage>
        <taxon>Eukaryota</taxon>
        <taxon>Fungi</taxon>
        <taxon>Dikarya</taxon>
        <taxon>Ascomycota</taxon>
        <taxon>Pezizomycotina</taxon>
        <taxon>Sordariomycetes</taxon>
        <taxon>Hypocreomycetidae</taxon>
        <taxon>Hypocreales</taxon>
        <taxon>Hypocreaceae</taxon>
        <taxon>Trichoderma</taxon>
    </lineage>
</organism>